<evidence type="ECO:0000313" key="3">
    <source>
        <dbReference type="Proteomes" id="UP000604825"/>
    </source>
</evidence>
<protein>
    <submittedName>
        <fullName evidence="2">Uncharacterized protein</fullName>
    </submittedName>
</protein>
<keyword evidence="3" id="KW-1185">Reference proteome</keyword>
<reference evidence="2" key="1">
    <citation type="submission" date="2020-10" db="EMBL/GenBank/DDBJ databases">
        <authorList>
            <person name="Han B."/>
            <person name="Lu T."/>
            <person name="Zhao Q."/>
            <person name="Huang X."/>
            <person name="Zhao Y."/>
        </authorList>
    </citation>
    <scope>NUCLEOTIDE SEQUENCE</scope>
</reference>
<name>A0A811NYG5_9POAL</name>
<dbReference type="AlphaFoldDB" id="A0A811NYG5"/>
<dbReference type="EMBL" id="CAJGYO010000005">
    <property type="protein sequence ID" value="CAD6232473.1"/>
    <property type="molecule type" value="Genomic_DNA"/>
</dbReference>
<dbReference type="Proteomes" id="UP000604825">
    <property type="component" value="Unassembled WGS sequence"/>
</dbReference>
<sequence>MGDGDHKEGLKAGGGMAGPAASWRLNVSDFQMPERPKEPPFVTRVFLRSHVRSADQMALVIVPG</sequence>
<feature type="compositionally biased region" description="Basic and acidic residues" evidence="1">
    <location>
        <begin position="1"/>
        <end position="10"/>
    </location>
</feature>
<accession>A0A811NYG5</accession>
<proteinExistence type="predicted"/>
<feature type="region of interest" description="Disordered" evidence="1">
    <location>
        <begin position="1"/>
        <end position="20"/>
    </location>
</feature>
<evidence type="ECO:0000256" key="1">
    <source>
        <dbReference type="SAM" id="MobiDB-lite"/>
    </source>
</evidence>
<organism evidence="2 3">
    <name type="scientific">Miscanthus lutarioriparius</name>
    <dbReference type="NCBI Taxonomy" id="422564"/>
    <lineage>
        <taxon>Eukaryota</taxon>
        <taxon>Viridiplantae</taxon>
        <taxon>Streptophyta</taxon>
        <taxon>Embryophyta</taxon>
        <taxon>Tracheophyta</taxon>
        <taxon>Spermatophyta</taxon>
        <taxon>Magnoliopsida</taxon>
        <taxon>Liliopsida</taxon>
        <taxon>Poales</taxon>
        <taxon>Poaceae</taxon>
        <taxon>PACMAD clade</taxon>
        <taxon>Panicoideae</taxon>
        <taxon>Andropogonodae</taxon>
        <taxon>Andropogoneae</taxon>
        <taxon>Saccharinae</taxon>
        <taxon>Miscanthus</taxon>
    </lineage>
</organism>
<comment type="caution">
    <text evidence="2">The sequence shown here is derived from an EMBL/GenBank/DDBJ whole genome shotgun (WGS) entry which is preliminary data.</text>
</comment>
<dbReference type="OrthoDB" id="692620at2759"/>
<evidence type="ECO:0000313" key="2">
    <source>
        <dbReference type="EMBL" id="CAD6232473.1"/>
    </source>
</evidence>
<gene>
    <name evidence="2" type="ORF">NCGR_LOCUS22158</name>
</gene>